<comment type="caution">
    <text evidence="2">The sequence shown here is derived from an EMBL/GenBank/DDBJ whole genome shotgun (WGS) entry which is preliminary data.</text>
</comment>
<accession>A0A4Z1TBG9</accession>
<evidence type="ECO:0000313" key="2">
    <source>
        <dbReference type="EMBL" id="TNJ29869.1"/>
    </source>
</evidence>
<name>A0A4Z1TBG9_GIAMU</name>
<sequence length="394" mass="42223">MSTVSSGDGPLLIPAERHVSPVVRVFQRVLGFTFFVTLLPAIVLATMAWLIPAILVCNNVTVHTENTSLPMDLQTHLADVPGQDLSILVLDGTIAHVQLTGSELANISYEALVKDVEVELETLNTTQQLTLRTRKRNPFKCSYLEGTFPVFNAKSISIELDPTTTGAIELINLSTPCTIRSRSSFIAVSGENITAPLAVDMTGSVTLIGAAMDNLTITRCLHLTAANLSATRVQVGASKGIKLLWDPIAKDPIDSITLDFVTLQTWAGSPYHLCLIAESLFGNLTQPRLLHLNSIGLVAMSSLSYYRGGELITTVQASATSIPTNSEIIIALPTPVHLQITVSAGSLDATVEVAGSEPYGTTVMPQILLNARNRGNIVCVIYHRGDPTPDLCLS</sequence>
<keyword evidence="1" id="KW-0812">Transmembrane</keyword>
<dbReference type="EMBL" id="VDLU01000001">
    <property type="protein sequence ID" value="TNJ29869.1"/>
    <property type="molecule type" value="Genomic_DNA"/>
</dbReference>
<evidence type="ECO:0000313" key="3">
    <source>
        <dbReference type="Proteomes" id="UP000315496"/>
    </source>
</evidence>
<reference evidence="2 3" key="1">
    <citation type="submission" date="2019-05" db="EMBL/GenBank/DDBJ databases">
        <title>The compact genome of Giardia muris reveals important steps in the evolution of intestinal protozoan parasites.</title>
        <authorList>
            <person name="Xu F."/>
            <person name="Jimenez-Gonzalez A."/>
            <person name="Einarsson E."/>
            <person name="Astvaldsson A."/>
            <person name="Peirasmaki D."/>
            <person name="Eckmann L."/>
            <person name="Andersson J.O."/>
            <person name="Svard S.G."/>
            <person name="Jerlstrom-Hultqvist J."/>
        </authorList>
    </citation>
    <scope>NUCLEOTIDE SEQUENCE [LARGE SCALE GENOMIC DNA]</scope>
    <source>
        <strain evidence="2 3">Roberts-Thomson</strain>
    </source>
</reference>
<keyword evidence="1" id="KW-0472">Membrane</keyword>
<organism evidence="2 3">
    <name type="scientific">Giardia muris</name>
    <dbReference type="NCBI Taxonomy" id="5742"/>
    <lineage>
        <taxon>Eukaryota</taxon>
        <taxon>Metamonada</taxon>
        <taxon>Diplomonadida</taxon>
        <taxon>Hexamitidae</taxon>
        <taxon>Giardiinae</taxon>
        <taxon>Giardia</taxon>
    </lineage>
</organism>
<gene>
    <name evidence="2" type="ORF">GMRT_10294</name>
</gene>
<dbReference type="AlphaFoldDB" id="A0A4Z1TBG9"/>
<keyword evidence="1" id="KW-1133">Transmembrane helix</keyword>
<dbReference type="VEuPathDB" id="GiardiaDB:GMRT_10294"/>
<dbReference type="Proteomes" id="UP000315496">
    <property type="component" value="Chromosome 1"/>
</dbReference>
<proteinExistence type="predicted"/>
<feature type="transmembrane region" description="Helical" evidence="1">
    <location>
        <begin position="29"/>
        <end position="51"/>
    </location>
</feature>
<evidence type="ECO:0000256" key="1">
    <source>
        <dbReference type="SAM" id="Phobius"/>
    </source>
</evidence>
<keyword evidence="3" id="KW-1185">Reference proteome</keyword>
<protein>
    <submittedName>
        <fullName evidence="2">Uncharacterized protein</fullName>
    </submittedName>
</protein>